<accession>A0A498CNP7</accession>
<dbReference type="InterPro" id="IPR001387">
    <property type="entry name" value="Cro/C1-type_HTH"/>
</dbReference>
<dbReference type="InterPro" id="IPR015927">
    <property type="entry name" value="Peptidase_S24_S26A/B/C"/>
</dbReference>
<dbReference type="Pfam" id="PF13560">
    <property type="entry name" value="HTH_31"/>
    <property type="match status" value="1"/>
</dbReference>
<dbReference type="Gene3D" id="2.10.109.10">
    <property type="entry name" value="Umud Fragment, subunit A"/>
    <property type="match status" value="1"/>
</dbReference>
<keyword evidence="2" id="KW-0238">DNA-binding</keyword>
<dbReference type="SUPFAM" id="SSF47413">
    <property type="entry name" value="lambda repressor-like DNA-binding domains"/>
    <property type="match status" value="1"/>
</dbReference>
<proteinExistence type="predicted"/>
<feature type="domain" description="HTH cro/C1-type" evidence="4">
    <location>
        <begin position="10"/>
        <end position="68"/>
    </location>
</feature>
<protein>
    <submittedName>
        <fullName evidence="5">Phage repressor protein C with HTH and peptisase S24 domain</fullName>
    </submittedName>
</protein>
<dbReference type="CDD" id="cd00093">
    <property type="entry name" value="HTH_XRE"/>
    <property type="match status" value="1"/>
</dbReference>
<dbReference type="InterPro" id="IPR039418">
    <property type="entry name" value="LexA-like"/>
</dbReference>
<dbReference type="PROSITE" id="PS50943">
    <property type="entry name" value="HTH_CROC1"/>
    <property type="match status" value="1"/>
</dbReference>
<evidence type="ECO:0000256" key="3">
    <source>
        <dbReference type="ARBA" id="ARBA00023163"/>
    </source>
</evidence>
<dbReference type="InterPro" id="IPR010982">
    <property type="entry name" value="Lambda_DNA-bd_dom_sf"/>
</dbReference>
<dbReference type="Proteomes" id="UP000274786">
    <property type="component" value="Unassembled WGS sequence"/>
</dbReference>
<evidence type="ECO:0000259" key="4">
    <source>
        <dbReference type="PROSITE" id="PS50943"/>
    </source>
</evidence>
<dbReference type="SUPFAM" id="SSF51306">
    <property type="entry name" value="LexA/Signal peptidase"/>
    <property type="match status" value="1"/>
</dbReference>
<dbReference type="Gene3D" id="1.10.260.40">
    <property type="entry name" value="lambda repressor-like DNA-binding domains"/>
    <property type="match status" value="1"/>
</dbReference>
<dbReference type="OrthoDB" id="9791537at2"/>
<reference evidence="5 6" key="1">
    <citation type="submission" date="2018-10" db="EMBL/GenBank/DDBJ databases">
        <title>Comparative analysis of microorganisms from saline springs in Andes Mountain Range, Colombia.</title>
        <authorList>
            <person name="Rubin E."/>
        </authorList>
    </citation>
    <scope>NUCLEOTIDE SEQUENCE [LARGE SCALE GENOMIC DNA]</scope>
    <source>
        <strain evidence="5 6">USBA GBX 843</strain>
    </source>
</reference>
<dbReference type="Pfam" id="PF00717">
    <property type="entry name" value="Peptidase_S24"/>
    <property type="match status" value="1"/>
</dbReference>
<gene>
    <name evidence="5" type="ORF">BCL79_2727</name>
</gene>
<sequence length="239" mass="26180">MNASTLSDRIRHARKTARLTQAQVAAALDIKREAVAQWESTKEGGRTAPSRENLAAFAKLTNAPMNWLHDDSASLEGLTAEGRNLEFSRTATTPGYIRFHMMDGQAAGGGGVVNQDYPAVLREIDIAEWQVRSQIGFIPDKGRVQLITIRGDSMYPDIKNGDVVMVDTARSHFDGDGVYLINLNGYTMVKRLQMLPNGLHIVSTNPKYQSSVLPAGELDTLHVAGRIVGGALMRRGEEF</sequence>
<evidence type="ECO:0000256" key="2">
    <source>
        <dbReference type="ARBA" id="ARBA00023125"/>
    </source>
</evidence>
<dbReference type="SMART" id="SM00530">
    <property type="entry name" value="HTH_XRE"/>
    <property type="match status" value="1"/>
</dbReference>
<dbReference type="PANTHER" id="PTHR40661:SF3">
    <property type="entry name" value="FELS-1 PROPHAGE TRANSCRIPTIONAL REGULATOR"/>
    <property type="match status" value="1"/>
</dbReference>
<dbReference type="PANTHER" id="PTHR40661">
    <property type="match status" value="1"/>
</dbReference>
<dbReference type="RefSeq" id="WP_121041976.1">
    <property type="nucleotide sequence ID" value="NZ_RCDC01000005.1"/>
</dbReference>
<evidence type="ECO:0000313" key="5">
    <source>
        <dbReference type="EMBL" id="RLK53421.1"/>
    </source>
</evidence>
<dbReference type="CDD" id="cd06529">
    <property type="entry name" value="S24_LexA-like"/>
    <property type="match status" value="1"/>
</dbReference>
<name>A0A498CNP7_9GAMM</name>
<keyword evidence="3" id="KW-0804">Transcription</keyword>
<comment type="caution">
    <text evidence="5">The sequence shown here is derived from an EMBL/GenBank/DDBJ whole genome shotgun (WGS) entry which is preliminary data.</text>
</comment>
<organism evidence="5 6">
    <name type="scientific">Stenotrophomonas rhizophila</name>
    <dbReference type="NCBI Taxonomy" id="216778"/>
    <lineage>
        <taxon>Bacteria</taxon>
        <taxon>Pseudomonadati</taxon>
        <taxon>Pseudomonadota</taxon>
        <taxon>Gammaproteobacteria</taxon>
        <taxon>Lysobacterales</taxon>
        <taxon>Lysobacteraceae</taxon>
        <taxon>Stenotrophomonas</taxon>
    </lineage>
</organism>
<evidence type="ECO:0000256" key="1">
    <source>
        <dbReference type="ARBA" id="ARBA00023015"/>
    </source>
</evidence>
<keyword evidence="1" id="KW-0805">Transcription regulation</keyword>
<evidence type="ECO:0000313" key="6">
    <source>
        <dbReference type="Proteomes" id="UP000274786"/>
    </source>
</evidence>
<dbReference type="EMBL" id="RCDC01000005">
    <property type="protein sequence ID" value="RLK53421.1"/>
    <property type="molecule type" value="Genomic_DNA"/>
</dbReference>
<dbReference type="AlphaFoldDB" id="A0A498CNP7"/>
<dbReference type="GO" id="GO:0003677">
    <property type="term" value="F:DNA binding"/>
    <property type="evidence" value="ECO:0007669"/>
    <property type="project" value="UniProtKB-KW"/>
</dbReference>
<dbReference type="InterPro" id="IPR036286">
    <property type="entry name" value="LexA/Signal_pep-like_sf"/>
</dbReference>